<dbReference type="PANTHER" id="PTHR48082">
    <property type="entry name" value="ATP SYNTHASE SUBUNIT ALPHA, MITOCHONDRIAL"/>
    <property type="match status" value="1"/>
</dbReference>
<dbReference type="InterPro" id="IPR020003">
    <property type="entry name" value="ATPase_a/bsu_AS"/>
</dbReference>
<evidence type="ECO:0000256" key="16">
    <source>
        <dbReference type="RuleBase" id="RU003551"/>
    </source>
</evidence>
<evidence type="ECO:0000256" key="6">
    <source>
        <dbReference type="ARBA" id="ARBA00022781"/>
    </source>
</evidence>
<comment type="subcellular location">
    <subcellularLocation>
        <location evidence="1">Mitochondrion inner membrane</location>
    </subcellularLocation>
</comment>
<dbReference type="CDD" id="cd18113">
    <property type="entry name" value="ATP-synt_F1_alpha_C"/>
    <property type="match status" value="1"/>
</dbReference>
<evidence type="ECO:0000256" key="13">
    <source>
        <dbReference type="ARBA" id="ARBA00023310"/>
    </source>
</evidence>
<keyword evidence="7" id="KW-0999">Mitochondrion inner membrane</keyword>
<dbReference type="PANTHER" id="PTHR48082:SF2">
    <property type="entry name" value="ATP SYNTHASE SUBUNIT ALPHA, MITOCHONDRIAL"/>
    <property type="match status" value="1"/>
</dbReference>
<accession>A0A368SNK4</accession>
<keyword evidence="8 16" id="KW-0067">ATP-binding</keyword>
<dbReference type="STRING" id="4555.A0A368SNK4"/>
<feature type="domain" description="ATPase F1/V1/A1 complex alpha/beta subunit nucleotide-binding" evidence="17">
    <location>
        <begin position="154"/>
        <end position="377"/>
    </location>
</feature>
<organism evidence="20">
    <name type="scientific">Setaria italica</name>
    <name type="common">Foxtail millet</name>
    <name type="synonym">Panicum italicum</name>
    <dbReference type="NCBI Taxonomy" id="4555"/>
    <lineage>
        <taxon>Eukaryota</taxon>
        <taxon>Viridiplantae</taxon>
        <taxon>Streptophyta</taxon>
        <taxon>Embryophyta</taxon>
        <taxon>Tracheophyta</taxon>
        <taxon>Spermatophyta</taxon>
        <taxon>Magnoliopsida</taxon>
        <taxon>Liliopsida</taxon>
        <taxon>Poales</taxon>
        <taxon>Poaceae</taxon>
        <taxon>PACMAD clade</taxon>
        <taxon>Panicoideae</taxon>
        <taxon>Panicodae</taxon>
        <taxon>Paniceae</taxon>
        <taxon>Cenchrinae</taxon>
        <taxon>Setaria</taxon>
    </lineage>
</organism>
<dbReference type="FunFam" id="3.40.50.300:FF:002432">
    <property type="entry name" value="ATP synthase subunit alpha, mitochondrial"/>
    <property type="match status" value="1"/>
</dbReference>
<keyword evidence="10" id="KW-0496">Mitochondrion</keyword>
<dbReference type="InterPro" id="IPR000793">
    <property type="entry name" value="ATP_synth_asu_C"/>
</dbReference>
<dbReference type="InterPro" id="IPR000194">
    <property type="entry name" value="ATPase_F1/V1/A1_a/bsu_nucl-bd"/>
</dbReference>
<dbReference type="Gene3D" id="1.20.150.20">
    <property type="entry name" value="ATP synthase alpha/beta chain, C-terminal domain"/>
    <property type="match status" value="1"/>
</dbReference>
<proteinExistence type="inferred from homology"/>
<dbReference type="OrthoDB" id="592447at2759"/>
<keyword evidence="11" id="KW-0472">Membrane</keyword>
<dbReference type="Pfam" id="PF00306">
    <property type="entry name" value="ATP-synt_ab_C"/>
    <property type="match status" value="1"/>
</dbReference>
<dbReference type="NCBIfam" id="NF009884">
    <property type="entry name" value="PRK13343.1"/>
    <property type="match status" value="1"/>
</dbReference>
<dbReference type="Pfam" id="PF00006">
    <property type="entry name" value="ATP-synt_ab"/>
    <property type="match status" value="1"/>
</dbReference>
<evidence type="ECO:0000256" key="12">
    <source>
        <dbReference type="ARBA" id="ARBA00023196"/>
    </source>
</evidence>
<evidence type="ECO:0000256" key="2">
    <source>
        <dbReference type="ARBA" id="ARBA00008936"/>
    </source>
</evidence>
<evidence type="ECO:0000256" key="5">
    <source>
        <dbReference type="ARBA" id="ARBA00022741"/>
    </source>
</evidence>
<evidence type="ECO:0000259" key="18">
    <source>
        <dbReference type="Pfam" id="PF00306"/>
    </source>
</evidence>
<dbReference type="Pfam" id="PF02874">
    <property type="entry name" value="ATP-synt_ab_N"/>
    <property type="match status" value="1"/>
</dbReference>
<evidence type="ECO:0000259" key="17">
    <source>
        <dbReference type="Pfam" id="PF00006"/>
    </source>
</evidence>
<gene>
    <name evidence="20" type="ORF">SETIT_9G334000v2</name>
</gene>
<keyword evidence="13 16" id="KW-0066">ATP synthesis</keyword>
<dbReference type="HAMAP" id="MF_01346">
    <property type="entry name" value="ATP_synth_alpha_bact"/>
    <property type="match status" value="1"/>
</dbReference>
<dbReference type="InterPro" id="IPR005294">
    <property type="entry name" value="ATP_synth_F1_asu"/>
</dbReference>
<dbReference type="InterPro" id="IPR036121">
    <property type="entry name" value="ATPase_F1/V1/A1_a/bsu_N_sf"/>
</dbReference>
<comment type="function">
    <text evidence="14">Mitochondrial membrane ATP synthase (F(1)F(0) ATP synthase or Complex V) produces ATP from ADP in the presence of a proton gradient across the membrane which is generated by electron transport complexes of the respiratory chain. F-type ATPases consist of two structural domains, F(1) - containing the extramembraneous catalytic core, and F(0) - containing the membrane proton channel, linked together by a central stalk and a peripheral stalk. During catalysis, ATP synthesis in the catalytic domain of F(1) is coupled via a rotary mechanism of the central stalk subunits to proton translocation. Subunits alpha and beta form the catalytic core in F(1). Rotation of the central stalk against the surrounding alpha(3)beta(3) subunits leads to hydrolysis of ATP in three separate catalytic sites on the beta subunits. Subunit alpha does not bear the catalytic high-affinity ATP-binding sites.</text>
</comment>
<comment type="subunit">
    <text evidence="3">F-type ATPases have 2 components, CF(1) - the catalytic core - and CF(0) - the membrane proton channel. CF(1) has five subunits: alpha(3), beta(3), gamma(1), delta(1), epsilon(1). CF(0) has three main subunits: a, b and c.</text>
</comment>
<reference evidence="20" key="2">
    <citation type="submission" date="2015-07" db="EMBL/GenBank/DDBJ databases">
        <authorList>
            <person name="Noorani M."/>
        </authorList>
    </citation>
    <scope>NUCLEOTIDE SEQUENCE</scope>
    <source>
        <strain evidence="20">Yugu1</strain>
    </source>
</reference>
<dbReference type="PIRSF" id="PIRSF039088">
    <property type="entry name" value="F_ATPase_subunit_alpha"/>
    <property type="match status" value="1"/>
</dbReference>
<keyword evidence="9 15" id="KW-0406">Ion transport</keyword>
<dbReference type="SUPFAM" id="SSF47917">
    <property type="entry name" value="C-terminal domain of alpha and beta subunits of F1 ATP synthase"/>
    <property type="match status" value="1"/>
</dbReference>
<dbReference type="CDD" id="cd18116">
    <property type="entry name" value="ATP-synt_F1_alpha_N"/>
    <property type="match status" value="1"/>
</dbReference>
<evidence type="ECO:0000256" key="7">
    <source>
        <dbReference type="ARBA" id="ARBA00022792"/>
    </source>
</evidence>
<evidence type="ECO:0000259" key="19">
    <source>
        <dbReference type="Pfam" id="PF02874"/>
    </source>
</evidence>
<dbReference type="SUPFAM" id="SSF52540">
    <property type="entry name" value="P-loop containing nucleoside triphosphate hydrolases"/>
    <property type="match status" value="1"/>
</dbReference>
<dbReference type="InterPro" id="IPR033732">
    <property type="entry name" value="ATP_synth_F1_a_nt-bd_dom"/>
</dbReference>
<comment type="function">
    <text evidence="16">Produces ATP from ADP in the presence of a proton gradient across the membrane.</text>
</comment>
<dbReference type="NCBIfam" id="TIGR00962">
    <property type="entry name" value="atpA"/>
    <property type="match status" value="1"/>
</dbReference>
<dbReference type="GO" id="GO:0005524">
    <property type="term" value="F:ATP binding"/>
    <property type="evidence" value="ECO:0007669"/>
    <property type="project" value="UniProtKB-KW"/>
</dbReference>
<dbReference type="InterPro" id="IPR038376">
    <property type="entry name" value="ATP_synth_asu_C_sf"/>
</dbReference>
<reference evidence="20" key="1">
    <citation type="journal article" date="2012" name="Nat. Biotechnol.">
        <title>Reference genome sequence of the model plant Setaria.</title>
        <authorList>
            <person name="Bennetzen J.L."/>
            <person name="Schmutz J."/>
            <person name="Wang H."/>
            <person name="Percifield R."/>
            <person name="Hawkins J."/>
            <person name="Pontaroli A.C."/>
            <person name="Estep M."/>
            <person name="Feng L."/>
            <person name="Vaughn J.N."/>
            <person name="Grimwood J."/>
            <person name="Jenkins J."/>
            <person name="Barry K."/>
            <person name="Lindquist E."/>
            <person name="Hellsten U."/>
            <person name="Deshpande S."/>
            <person name="Wang X."/>
            <person name="Wu X."/>
            <person name="Mitros T."/>
            <person name="Triplett J."/>
            <person name="Yang X."/>
            <person name="Ye C.Y."/>
            <person name="Mauro-Herrera M."/>
            <person name="Wang L."/>
            <person name="Li P."/>
            <person name="Sharma M."/>
            <person name="Sharma R."/>
            <person name="Ronald P.C."/>
            <person name="Panaud O."/>
            <person name="Kellogg E.A."/>
            <person name="Brutnell T.P."/>
            <person name="Doust A.N."/>
            <person name="Tuskan G.A."/>
            <person name="Rokhsar D."/>
            <person name="Devos K.M."/>
        </authorList>
    </citation>
    <scope>NUCLEOTIDE SEQUENCE [LARGE SCALE GENOMIC DNA]</scope>
    <source>
        <strain evidence="20">Yugu1</strain>
    </source>
</reference>
<dbReference type="FunFam" id="1.20.150.20:FF:000005">
    <property type="entry name" value="ATP synthase subunit alpha, mitochondrial"/>
    <property type="match status" value="1"/>
</dbReference>
<keyword evidence="4 15" id="KW-0813">Transport</keyword>
<evidence type="ECO:0000256" key="1">
    <source>
        <dbReference type="ARBA" id="ARBA00004273"/>
    </source>
</evidence>
<evidence type="ECO:0000313" key="20">
    <source>
        <dbReference type="EMBL" id="RCV43934.1"/>
    </source>
</evidence>
<feature type="domain" description="ATP synthase alpha subunit C-terminal" evidence="18">
    <location>
        <begin position="384"/>
        <end position="467"/>
    </location>
</feature>
<comment type="similarity">
    <text evidence="2 15">Belongs to the ATPase alpha/beta chains family.</text>
</comment>
<dbReference type="InterPro" id="IPR004100">
    <property type="entry name" value="ATPase_F1/V1/A1_a/bsu_N"/>
</dbReference>
<dbReference type="PROSITE" id="PS00152">
    <property type="entry name" value="ATPASE_ALPHA_BETA"/>
    <property type="match status" value="1"/>
</dbReference>
<evidence type="ECO:0000256" key="11">
    <source>
        <dbReference type="ARBA" id="ARBA00023136"/>
    </source>
</evidence>
<keyword evidence="5 16" id="KW-0547">Nucleotide-binding</keyword>
<dbReference type="EMBL" id="CM003536">
    <property type="protein sequence ID" value="RCV43934.1"/>
    <property type="molecule type" value="Genomic_DNA"/>
</dbReference>
<evidence type="ECO:0000256" key="15">
    <source>
        <dbReference type="RuleBase" id="RU000339"/>
    </source>
</evidence>
<protein>
    <recommendedName>
        <fullName evidence="16">ATP synthase subunit alpha</fullName>
    </recommendedName>
</protein>
<keyword evidence="12 16" id="KW-0139">CF(1)</keyword>
<dbReference type="AlphaFoldDB" id="A0A368SNK4"/>
<feature type="domain" description="ATPase F1/V1/A1 complex alpha/beta subunit N-terminal" evidence="19">
    <location>
        <begin position="28"/>
        <end position="96"/>
    </location>
</feature>
<evidence type="ECO:0000256" key="4">
    <source>
        <dbReference type="ARBA" id="ARBA00022448"/>
    </source>
</evidence>
<dbReference type="Gene3D" id="2.40.30.20">
    <property type="match status" value="1"/>
</dbReference>
<evidence type="ECO:0000256" key="9">
    <source>
        <dbReference type="ARBA" id="ARBA00023065"/>
    </source>
</evidence>
<dbReference type="SUPFAM" id="SSF50615">
    <property type="entry name" value="N-terminal domain of alpha and beta subunits of F1 ATP synthase"/>
    <property type="match status" value="1"/>
</dbReference>
<evidence type="ECO:0000256" key="10">
    <source>
        <dbReference type="ARBA" id="ARBA00023128"/>
    </source>
</evidence>
<dbReference type="CDD" id="cd01132">
    <property type="entry name" value="F1-ATPase_alpha_CD"/>
    <property type="match status" value="1"/>
</dbReference>
<dbReference type="InterPro" id="IPR023366">
    <property type="entry name" value="ATP_synth_asu-like_sf"/>
</dbReference>
<keyword evidence="6 15" id="KW-0375">Hydrogen ion transport</keyword>
<evidence type="ECO:0000256" key="3">
    <source>
        <dbReference type="ARBA" id="ARBA00011648"/>
    </source>
</evidence>
<dbReference type="Gene3D" id="3.40.50.300">
    <property type="entry name" value="P-loop containing nucleotide triphosphate hydrolases"/>
    <property type="match status" value="1"/>
</dbReference>
<dbReference type="GO" id="GO:0005743">
    <property type="term" value="C:mitochondrial inner membrane"/>
    <property type="evidence" value="ECO:0007669"/>
    <property type="project" value="UniProtKB-SubCell"/>
</dbReference>
<dbReference type="GO" id="GO:0046933">
    <property type="term" value="F:proton-transporting ATP synthase activity, rotational mechanism"/>
    <property type="evidence" value="ECO:0007669"/>
    <property type="project" value="InterPro"/>
</dbReference>
<name>A0A368SNK4_SETIT</name>
<evidence type="ECO:0000256" key="14">
    <source>
        <dbReference type="ARBA" id="ARBA00037296"/>
    </source>
</evidence>
<dbReference type="FunFam" id="2.40.30.20:FF:000001">
    <property type="entry name" value="ATP synthase subunit alpha"/>
    <property type="match status" value="1"/>
</dbReference>
<evidence type="ECO:0000256" key="8">
    <source>
        <dbReference type="ARBA" id="ARBA00022840"/>
    </source>
</evidence>
<dbReference type="InterPro" id="IPR027417">
    <property type="entry name" value="P-loop_NTPase"/>
</dbReference>
<sequence length="493" mass="53947">MEFSPRAAELTTLLESRMTNFYMNFQVDEISRVVSVGDGIARVYILNKIQAREMVEFASGVKGIALNLENENENVGIVVFGSDTAIKEGDLVKRTGSIVDVPAGKAMLGRVVDALGVTIDGKGALSDHERRRVEVKAPGIIERKPVHEPMQTSLKAVDSLVLIGRGQRELIIGDRQTGKTAIAIDTILNQKQMNSRGTNESETLYCVYVAIGQKCSTVAQLVQILSEANAFEYSILVAATASDPAPLQFLAPYSGCAMGEYFRDNGMHALIIYDDLGKQAVAYRQMSLLLRRPPGREAFPGDVFYLHSRLLERAAKRSDQTGAGSLTALPMIETQAGDVLAYIPTNVISITDGQICLEIELFYRGIRPAINIGLSISRVESATQLKAMKQVCGSSKLELAQYREVAAFAQFGSDLDAATQALLNRGARLTEVPKQPQYEPLPIKNKLISQYEKAILSTINPELLKSFLEKGGLTNERKMEPDASLKENALPYL</sequence>
<dbReference type="GO" id="GO:0045259">
    <property type="term" value="C:proton-transporting ATP synthase complex"/>
    <property type="evidence" value="ECO:0007669"/>
    <property type="project" value="UniProtKB-KW"/>
</dbReference>